<dbReference type="CDD" id="cd06127">
    <property type="entry name" value="DEDDh"/>
    <property type="match status" value="1"/>
</dbReference>
<keyword evidence="3 5" id="KW-0269">Exonuclease</keyword>
<evidence type="ECO:0000259" key="4">
    <source>
        <dbReference type="SMART" id="SM00479"/>
    </source>
</evidence>
<dbReference type="NCBIfam" id="NF005836">
    <property type="entry name" value="PRK07740.1"/>
    <property type="match status" value="1"/>
</dbReference>
<keyword evidence="2" id="KW-0378">Hydrolase</keyword>
<gene>
    <name evidence="5" type="ORF">P9847_20430</name>
</gene>
<comment type="caution">
    <text evidence="5">The sequence shown here is derived from an EMBL/GenBank/DDBJ whole genome shotgun (WGS) entry which is preliminary data.</text>
</comment>
<evidence type="ECO:0000256" key="3">
    <source>
        <dbReference type="ARBA" id="ARBA00022839"/>
    </source>
</evidence>
<dbReference type="EMBL" id="JARTLD010000054">
    <property type="protein sequence ID" value="MED5019667.1"/>
    <property type="molecule type" value="Genomic_DNA"/>
</dbReference>
<evidence type="ECO:0000256" key="1">
    <source>
        <dbReference type="ARBA" id="ARBA00022722"/>
    </source>
</evidence>
<keyword evidence="6" id="KW-1185">Reference proteome</keyword>
<dbReference type="NCBIfam" id="TIGR00573">
    <property type="entry name" value="dnaq"/>
    <property type="match status" value="1"/>
</dbReference>
<dbReference type="GO" id="GO:0004527">
    <property type="term" value="F:exonuclease activity"/>
    <property type="evidence" value="ECO:0007669"/>
    <property type="project" value="UniProtKB-KW"/>
</dbReference>
<evidence type="ECO:0000256" key="2">
    <source>
        <dbReference type="ARBA" id="ARBA00022801"/>
    </source>
</evidence>
<dbReference type="SMART" id="SM00479">
    <property type="entry name" value="EXOIII"/>
    <property type="match status" value="1"/>
</dbReference>
<name>A0ABU6PXP9_9BACL</name>
<protein>
    <submittedName>
        <fullName evidence="5">Exonuclease domain-containing protein</fullName>
    </submittedName>
</protein>
<dbReference type="SUPFAM" id="SSF53098">
    <property type="entry name" value="Ribonuclease H-like"/>
    <property type="match status" value="1"/>
</dbReference>
<proteinExistence type="predicted"/>
<organism evidence="5 6">
    <name type="scientific">Paenibacillus chibensis</name>
    <dbReference type="NCBI Taxonomy" id="59846"/>
    <lineage>
        <taxon>Bacteria</taxon>
        <taxon>Bacillati</taxon>
        <taxon>Bacillota</taxon>
        <taxon>Bacilli</taxon>
        <taxon>Bacillales</taxon>
        <taxon>Paenibacillaceae</taxon>
        <taxon>Paenibacillus</taxon>
    </lineage>
</organism>
<dbReference type="Pfam" id="PF00929">
    <property type="entry name" value="RNase_T"/>
    <property type="match status" value="1"/>
</dbReference>
<dbReference type="PANTHER" id="PTHR30231:SF4">
    <property type="entry name" value="PROTEIN NEN2"/>
    <property type="match status" value="1"/>
</dbReference>
<dbReference type="InterPro" id="IPR036397">
    <property type="entry name" value="RNaseH_sf"/>
</dbReference>
<feature type="domain" description="Exonuclease" evidence="4">
    <location>
        <begin position="60"/>
        <end position="229"/>
    </location>
</feature>
<dbReference type="RefSeq" id="WP_328280770.1">
    <property type="nucleotide sequence ID" value="NZ_JARTLD010000054.1"/>
</dbReference>
<dbReference type="PANTHER" id="PTHR30231">
    <property type="entry name" value="DNA POLYMERASE III SUBUNIT EPSILON"/>
    <property type="match status" value="1"/>
</dbReference>
<dbReference type="Gene3D" id="3.30.420.10">
    <property type="entry name" value="Ribonuclease H-like superfamily/Ribonuclease H"/>
    <property type="match status" value="1"/>
</dbReference>
<sequence length="247" mass="27675">MKTPERGNSGFWSMLRQGGVPSAIASVMGGNSAQQMAFIRSLTREQRRPEMLHTPLNKLKTVIFDLETTGFHVQQGDEILSIGALKAEGENIMEEERFYTLVQAKRPVPQRITELTGITQPMIDEAPPLIDGLHDFMNFVGDRVLVAHASAHDKAFLNSALWKTSKVNLGHRVIDTMMIARWLEPHRQSYALDSLLTGRGIPIEGRHHALEDAKMTAKLWSSYLSDISQQKRAETLGDLYDCLSHAL</sequence>
<reference evidence="5 6" key="1">
    <citation type="submission" date="2023-03" db="EMBL/GenBank/DDBJ databases">
        <title>Bacillus Genome Sequencing.</title>
        <authorList>
            <person name="Dunlap C."/>
        </authorList>
    </citation>
    <scope>NUCLEOTIDE SEQUENCE [LARGE SCALE GENOMIC DNA]</scope>
    <source>
        <strain evidence="5 6">NRS-52</strain>
    </source>
</reference>
<evidence type="ECO:0000313" key="5">
    <source>
        <dbReference type="EMBL" id="MED5019667.1"/>
    </source>
</evidence>
<dbReference type="Proteomes" id="UP001343257">
    <property type="component" value="Unassembled WGS sequence"/>
</dbReference>
<dbReference type="InterPro" id="IPR006054">
    <property type="entry name" value="DnaQ"/>
</dbReference>
<keyword evidence="1" id="KW-0540">Nuclease</keyword>
<dbReference type="InterPro" id="IPR013520">
    <property type="entry name" value="Ribonucl_H"/>
</dbReference>
<evidence type="ECO:0000313" key="6">
    <source>
        <dbReference type="Proteomes" id="UP001343257"/>
    </source>
</evidence>
<dbReference type="InterPro" id="IPR012337">
    <property type="entry name" value="RNaseH-like_sf"/>
</dbReference>
<accession>A0ABU6PXP9</accession>